<dbReference type="EMBL" id="JAACFV010000214">
    <property type="protein sequence ID" value="KAF7502851.1"/>
    <property type="molecule type" value="Genomic_DNA"/>
</dbReference>
<sequence length="99" mass="11435">MAFLAPTPQKQQVRDERDRCISGNTFGDGAQIHQGDVVYNYLGVDNEALNDQCLKELRSTDPRDDKTRIELSKDDLLKESYMWILEDPAFIGWRDNDDI</sequence>
<organism evidence="1 2">
    <name type="scientific">Endocarpon pusillum</name>
    <dbReference type="NCBI Taxonomy" id="364733"/>
    <lineage>
        <taxon>Eukaryota</taxon>
        <taxon>Fungi</taxon>
        <taxon>Dikarya</taxon>
        <taxon>Ascomycota</taxon>
        <taxon>Pezizomycotina</taxon>
        <taxon>Eurotiomycetes</taxon>
        <taxon>Chaetothyriomycetidae</taxon>
        <taxon>Verrucariales</taxon>
        <taxon>Verrucariaceae</taxon>
        <taxon>Endocarpon</taxon>
    </lineage>
</organism>
<dbReference type="OrthoDB" id="4357843at2759"/>
<protein>
    <submittedName>
        <fullName evidence="1">Uncharacterized protein</fullName>
    </submittedName>
</protein>
<evidence type="ECO:0000313" key="2">
    <source>
        <dbReference type="Proteomes" id="UP000606974"/>
    </source>
</evidence>
<dbReference type="AlphaFoldDB" id="A0A8H7A932"/>
<name>A0A8H7A932_9EURO</name>
<gene>
    <name evidence="1" type="ORF">GJ744_005006</name>
</gene>
<evidence type="ECO:0000313" key="1">
    <source>
        <dbReference type="EMBL" id="KAF7502851.1"/>
    </source>
</evidence>
<proteinExistence type="predicted"/>
<accession>A0A8H7A932</accession>
<keyword evidence="2" id="KW-1185">Reference proteome</keyword>
<dbReference type="Proteomes" id="UP000606974">
    <property type="component" value="Unassembled WGS sequence"/>
</dbReference>
<reference evidence="1" key="1">
    <citation type="submission" date="2020-02" db="EMBL/GenBank/DDBJ databases">
        <authorList>
            <person name="Palmer J.M."/>
        </authorList>
    </citation>
    <scope>NUCLEOTIDE SEQUENCE</scope>
    <source>
        <strain evidence="1">EPUS1.4</strain>
        <tissue evidence="1">Thallus</tissue>
    </source>
</reference>
<comment type="caution">
    <text evidence="1">The sequence shown here is derived from an EMBL/GenBank/DDBJ whole genome shotgun (WGS) entry which is preliminary data.</text>
</comment>